<dbReference type="EMBL" id="ML119153">
    <property type="protein sequence ID" value="RPB09306.1"/>
    <property type="molecule type" value="Genomic_DNA"/>
</dbReference>
<name>A0A3N4KFG7_9PEZI</name>
<dbReference type="InParanoid" id="A0A3N4KFG7"/>
<protein>
    <submittedName>
        <fullName evidence="1">Uncharacterized protein</fullName>
    </submittedName>
</protein>
<sequence>MGKCDGEFPSEEVHRPPVPPVSFHEISHLWWLSAPSRILPHHEMFTARFKRKTISFPIIKAPRFNFPRWSSLFLAVSTGSIDSDCLPEVAAILTAKLFIPEYPLVPPPA</sequence>
<organism evidence="1 2">
    <name type="scientific">Morchella conica CCBAS932</name>
    <dbReference type="NCBI Taxonomy" id="1392247"/>
    <lineage>
        <taxon>Eukaryota</taxon>
        <taxon>Fungi</taxon>
        <taxon>Dikarya</taxon>
        <taxon>Ascomycota</taxon>
        <taxon>Pezizomycotina</taxon>
        <taxon>Pezizomycetes</taxon>
        <taxon>Pezizales</taxon>
        <taxon>Morchellaceae</taxon>
        <taxon>Morchella</taxon>
    </lineage>
</organism>
<evidence type="ECO:0000313" key="2">
    <source>
        <dbReference type="Proteomes" id="UP000277580"/>
    </source>
</evidence>
<dbReference type="Proteomes" id="UP000277580">
    <property type="component" value="Unassembled WGS sequence"/>
</dbReference>
<evidence type="ECO:0000313" key="1">
    <source>
        <dbReference type="EMBL" id="RPB09306.1"/>
    </source>
</evidence>
<gene>
    <name evidence="1" type="ORF">P167DRAFT_308470</name>
</gene>
<accession>A0A3N4KFG7</accession>
<dbReference type="AlphaFoldDB" id="A0A3N4KFG7"/>
<proteinExistence type="predicted"/>
<reference evidence="1 2" key="1">
    <citation type="journal article" date="2018" name="Nat. Ecol. Evol.">
        <title>Pezizomycetes genomes reveal the molecular basis of ectomycorrhizal truffle lifestyle.</title>
        <authorList>
            <person name="Murat C."/>
            <person name="Payen T."/>
            <person name="Noel B."/>
            <person name="Kuo A."/>
            <person name="Morin E."/>
            <person name="Chen J."/>
            <person name="Kohler A."/>
            <person name="Krizsan K."/>
            <person name="Balestrini R."/>
            <person name="Da Silva C."/>
            <person name="Montanini B."/>
            <person name="Hainaut M."/>
            <person name="Levati E."/>
            <person name="Barry K.W."/>
            <person name="Belfiori B."/>
            <person name="Cichocki N."/>
            <person name="Clum A."/>
            <person name="Dockter R.B."/>
            <person name="Fauchery L."/>
            <person name="Guy J."/>
            <person name="Iotti M."/>
            <person name="Le Tacon F."/>
            <person name="Lindquist E.A."/>
            <person name="Lipzen A."/>
            <person name="Malagnac F."/>
            <person name="Mello A."/>
            <person name="Molinier V."/>
            <person name="Miyauchi S."/>
            <person name="Poulain J."/>
            <person name="Riccioni C."/>
            <person name="Rubini A."/>
            <person name="Sitrit Y."/>
            <person name="Splivallo R."/>
            <person name="Traeger S."/>
            <person name="Wang M."/>
            <person name="Zifcakova L."/>
            <person name="Wipf D."/>
            <person name="Zambonelli A."/>
            <person name="Paolocci F."/>
            <person name="Nowrousian M."/>
            <person name="Ottonello S."/>
            <person name="Baldrian P."/>
            <person name="Spatafora J.W."/>
            <person name="Henrissat B."/>
            <person name="Nagy L.G."/>
            <person name="Aury J.M."/>
            <person name="Wincker P."/>
            <person name="Grigoriev I.V."/>
            <person name="Bonfante P."/>
            <person name="Martin F.M."/>
        </authorList>
    </citation>
    <scope>NUCLEOTIDE SEQUENCE [LARGE SCALE GENOMIC DNA]</scope>
    <source>
        <strain evidence="1 2">CCBAS932</strain>
    </source>
</reference>
<keyword evidence="2" id="KW-1185">Reference proteome</keyword>